<dbReference type="EMBL" id="SLYC01000086">
    <property type="protein sequence ID" value="TCP93241.1"/>
    <property type="molecule type" value="Genomic_DNA"/>
</dbReference>
<name>A0A4R2SWI6_9FIRM</name>
<accession>A0A4R2SWI6</accession>
<comment type="caution">
    <text evidence="1">The sequence shown here is derived from an EMBL/GenBank/DDBJ whole genome shotgun (WGS) entry which is preliminary data.</text>
</comment>
<dbReference type="AlphaFoldDB" id="A0A4R2SWI6"/>
<sequence length="86" mass="10039">MEELLKQIIDKLNTLDDKITNIESGQTRIEKKLDVIYDHTADLTEFRASTNGYLSEISKDVGFIKHKLHQNEEEIFDIKTYIKLAK</sequence>
<gene>
    <name evidence="1" type="ORF">EDD79_10862</name>
</gene>
<dbReference type="OrthoDB" id="1716019at2"/>
<protein>
    <submittedName>
        <fullName evidence="1">Uncharacterized protein</fullName>
    </submittedName>
</protein>
<reference evidence="1 2" key="1">
    <citation type="submission" date="2019-03" db="EMBL/GenBank/DDBJ databases">
        <title>Genomic Encyclopedia of Type Strains, Phase IV (KMG-IV): sequencing the most valuable type-strain genomes for metagenomic binning, comparative biology and taxonomic classification.</title>
        <authorList>
            <person name="Goeker M."/>
        </authorList>
    </citation>
    <scope>NUCLEOTIDE SEQUENCE [LARGE SCALE GENOMIC DNA]</scope>
    <source>
        <strain evidence="1 2">DSM 100013</strain>
    </source>
</reference>
<dbReference type="RefSeq" id="WP_132849882.1">
    <property type="nucleotide sequence ID" value="NZ_CP058648.1"/>
</dbReference>
<dbReference type="Proteomes" id="UP000295504">
    <property type="component" value="Unassembled WGS sequence"/>
</dbReference>
<proteinExistence type="predicted"/>
<evidence type="ECO:0000313" key="2">
    <source>
        <dbReference type="Proteomes" id="UP000295504"/>
    </source>
</evidence>
<evidence type="ECO:0000313" key="1">
    <source>
        <dbReference type="EMBL" id="TCP93241.1"/>
    </source>
</evidence>
<keyword evidence="2" id="KW-1185">Reference proteome</keyword>
<organism evidence="1 2">
    <name type="scientific">Serpentinicella alkaliphila</name>
    <dbReference type="NCBI Taxonomy" id="1734049"/>
    <lineage>
        <taxon>Bacteria</taxon>
        <taxon>Bacillati</taxon>
        <taxon>Bacillota</taxon>
        <taxon>Clostridia</taxon>
        <taxon>Peptostreptococcales</taxon>
        <taxon>Natronincolaceae</taxon>
        <taxon>Serpentinicella</taxon>
    </lineage>
</organism>